<dbReference type="Pfam" id="PF05932">
    <property type="entry name" value="CesT"/>
    <property type="match status" value="1"/>
</dbReference>
<accession>A0A5E5BRD2</accession>
<dbReference type="SUPFAM" id="SSF69635">
    <property type="entry name" value="Type III secretory system chaperone-like"/>
    <property type="match status" value="1"/>
</dbReference>
<dbReference type="GO" id="GO:0030254">
    <property type="term" value="P:protein secretion by the type III secretion system"/>
    <property type="evidence" value="ECO:0007669"/>
    <property type="project" value="InterPro"/>
</dbReference>
<dbReference type="InterPro" id="IPR010261">
    <property type="entry name" value="Tir_chaperone"/>
</dbReference>
<proteinExistence type="predicted"/>
<evidence type="ECO:0000313" key="1">
    <source>
        <dbReference type="EMBL" id="VVE86850.1"/>
    </source>
</evidence>
<dbReference type="AlphaFoldDB" id="A0A5E5BRD2"/>
<dbReference type="Proteomes" id="UP000382040">
    <property type="component" value="Unassembled WGS sequence"/>
</dbReference>
<dbReference type="Gene3D" id="3.30.1460.10">
    <property type="match status" value="1"/>
</dbReference>
<evidence type="ECO:0000313" key="2">
    <source>
        <dbReference type="Proteomes" id="UP000382040"/>
    </source>
</evidence>
<name>A0A5E5BRD2_9BURK</name>
<protein>
    <submittedName>
        <fullName evidence="1">Uncharacterized protein</fullName>
    </submittedName>
</protein>
<reference evidence="1 2" key="1">
    <citation type="submission" date="2019-08" db="EMBL/GenBank/DDBJ databases">
        <authorList>
            <person name="Peeters C."/>
        </authorList>
    </citation>
    <scope>NUCLEOTIDE SEQUENCE [LARGE SCALE GENOMIC DNA]</scope>
    <source>
        <strain evidence="1 2">LMG 20603</strain>
    </source>
</reference>
<dbReference type="EMBL" id="CABPST010000001">
    <property type="protein sequence ID" value="VVE86850.1"/>
    <property type="molecule type" value="Genomic_DNA"/>
</dbReference>
<keyword evidence="2" id="KW-1185">Reference proteome</keyword>
<organism evidence="1 2">
    <name type="scientific">Pandoraea bronchicola</name>
    <dbReference type="NCBI Taxonomy" id="2508287"/>
    <lineage>
        <taxon>Bacteria</taxon>
        <taxon>Pseudomonadati</taxon>
        <taxon>Pseudomonadota</taxon>
        <taxon>Betaproteobacteria</taxon>
        <taxon>Burkholderiales</taxon>
        <taxon>Burkholderiaceae</taxon>
        <taxon>Pandoraea</taxon>
    </lineage>
</organism>
<dbReference type="RefSeq" id="WP_174977763.1">
    <property type="nucleotide sequence ID" value="NZ_CABPST010000001.1"/>
</dbReference>
<gene>
    <name evidence="1" type="ORF">PBR20603_00773</name>
</gene>
<sequence>MHGDPIRERPLSVLIFHLDGLRQRADAVRQHDNPIPGRSDVSETFEGEILREFGELIGIPSLSFDDYGICCFLVDDEHELAILHTGERLALTLPISLPEPVMDMPAKHLLSMFPPMTVDTLRGDKPLIAWHPQSSRPVALATLSRHLASAEQLAATIVEFLEWCTHWRGAIQLDAPTSLHAGPGAQHSGPVHRLALR</sequence>